<sequence>MRSTLRFLCSALLFVLVLSHALALGQLPKPPVLIDYGPIPPELAHPGKIFLANGGADSGLFPTPFSGDTSRGYSQFYKALDTSGQYRLVSGPAQADLVLVLQSCAPKVLAAGNSDIRFGVLPFLKLTIYDRQTDSPLWTFSQPIRFAFHQKSHDRKYDQAVDKLLSQFEAITGVKTTPRPTPKPHS</sequence>
<dbReference type="AlphaFoldDB" id="E6PZI5"/>
<organism evidence="1">
    <name type="scientific">mine drainage metagenome</name>
    <dbReference type="NCBI Taxonomy" id="410659"/>
    <lineage>
        <taxon>unclassified sequences</taxon>
        <taxon>metagenomes</taxon>
        <taxon>ecological metagenomes</taxon>
    </lineage>
</organism>
<name>E6PZI5_9ZZZZ</name>
<reference evidence="1" key="1">
    <citation type="submission" date="2009-10" db="EMBL/GenBank/DDBJ databases">
        <title>Diversity of trophic interactions inside an arsenic-rich microbial ecosystem.</title>
        <authorList>
            <person name="Bertin P.N."/>
            <person name="Heinrich-Salmeron A."/>
            <person name="Pelletier E."/>
            <person name="Goulhen-Chollet F."/>
            <person name="Arsene-Ploetze F."/>
            <person name="Gallien S."/>
            <person name="Calteau A."/>
            <person name="Vallenet D."/>
            <person name="Casiot C."/>
            <person name="Chane-Woon-Ming B."/>
            <person name="Giloteaux L."/>
            <person name="Barakat M."/>
            <person name="Bonnefoy V."/>
            <person name="Bruneel O."/>
            <person name="Chandler M."/>
            <person name="Cleiss J."/>
            <person name="Duran R."/>
            <person name="Elbaz-Poulichet F."/>
            <person name="Fonknechten N."/>
            <person name="Lauga B."/>
            <person name="Mornico D."/>
            <person name="Ortet P."/>
            <person name="Schaeffer C."/>
            <person name="Siguier P."/>
            <person name="Alexander Thil Smith A."/>
            <person name="Van Dorsselaer A."/>
            <person name="Weissenbach J."/>
            <person name="Medigue C."/>
            <person name="Le Paslier D."/>
        </authorList>
    </citation>
    <scope>NUCLEOTIDE SEQUENCE</scope>
</reference>
<accession>E6PZI5</accession>
<comment type="caution">
    <text evidence="1">The sequence shown here is derived from an EMBL/GenBank/DDBJ whole genome shotgun (WGS) entry which is preliminary data.</text>
</comment>
<evidence type="ECO:0000313" key="1">
    <source>
        <dbReference type="EMBL" id="CBI00344.1"/>
    </source>
</evidence>
<gene>
    <name evidence="1" type="ORF">CARN3_1361</name>
</gene>
<protein>
    <submittedName>
        <fullName evidence="1">Uncharacterized protein</fullName>
    </submittedName>
</protein>
<proteinExistence type="predicted"/>
<dbReference type="EMBL" id="CABN01000125">
    <property type="protein sequence ID" value="CBI00344.1"/>
    <property type="molecule type" value="Genomic_DNA"/>
</dbReference>